<comment type="caution">
    <text evidence="3">The sequence shown here is derived from an EMBL/GenBank/DDBJ whole genome shotgun (WGS) entry which is preliminary data.</text>
</comment>
<reference evidence="3 4" key="1">
    <citation type="submission" date="2022-06" db="EMBL/GenBank/DDBJ databases">
        <title>Halogeometricum sp. a new haloarchaeum isolate from saline soil.</title>
        <authorList>
            <person name="Strakova D."/>
            <person name="Galisteo C."/>
            <person name="Sanchez-Porro C."/>
            <person name="Ventosa A."/>
        </authorList>
    </citation>
    <scope>NUCLEOTIDE SEQUENCE [LARGE SCALE GENOMIC DNA]</scope>
    <source>
        <strain evidence="4">S3BR25-2</strain>
    </source>
</reference>
<accession>A0ABU2FWR6</accession>
<dbReference type="Pfam" id="PF26487">
    <property type="entry name" value="DUF8157_C"/>
    <property type="match status" value="1"/>
</dbReference>
<evidence type="ECO:0000313" key="4">
    <source>
        <dbReference type="Proteomes" id="UP001254813"/>
    </source>
</evidence>
<organism evidence="3 4">
    <name type="scientific">Halogeometricum luteum</name>
    <dbReference type="NCBI Taxonomy" id="2950537"/>
    <lineage>
        <taxon>Archaea</taxon>
        <taxon>Methanobacteriati</taxon>
        <taxon>Methanobacteriota</taxon>
        <taxon>Stenosarchaea group</taxon>
        <taxon>Halobacteria</taxon>
        <taxon>Halobacteriales</taxon>
        <taxon>Haloferacaceae</taxon>
        <taxon>Halogeometricum</taxon>
    </lineage>
</organism>
<keyword evidence="3" id="KW-0808">Transferase</keyword>
<evidence type="ECO:0000313" key="3">
    <source>
        <dbReference type="EMBL" id="MDS0292983.1"/>
    </source>
</evidence>
<gene>
    <name evidence="3" type="ORF">NDI79_02215</name>
</gene>
<dbReference type="InterPro" id="IPR058470">
    <property type="entry name" value="DUF8157_N"/>
</dbReference>
<dbReference type="GO" id="GO:0032259">
    <property type="term" value="P:methylation"/>
    <property type="evidence" value="ECO:0007669"/>
    <property type="project" value="UniProtKB-KW"/>
</dbReference>
<dbReference type="SUPFAM" id="SSF53335">
    <property type="entry name" value="S-adenosyl-L-methionine-dependent methyltransferases"/>
    <property type="match status" value="1"/>
</dbReference>
<dbReference type="GO" id="GO:0008168">
    <property type="term" value="F:methyltransferase activity"/>
    <property type="evidence" value="ECO:0007669"/>
    <property type="project" value="UniProtKB-KW"/>
</dbReference>
<feature type="domain" description="DUF8157" evidence="2">
    <location>
        <begin position="384"/>
        <end position="478"/>
    </location>
</feature>
<sequence>MIDRDAVRSNAKYLRNVRPVDPEEICEYIEGTPHPAVVRETLREEAFDLGMVERDDGTFVPVEDDPVPYRDWAPTEFPEEHAFRFEDLLVERHGVNWHRGESGDRLRESIRRLKEDYYYQNDVEYDADAALGYGIYHLPDYYAAIGYVLDDLAENGLLPRTLRVLDVGAGAGGPALGLHDYLPEDSLVEYHAVEPSASADVLDHMVAGTRSNFKTEIHRETAEAFDPLSIVPDGEGFDLVLFANVLSELDDPVAVAERYLESAAADGSFVALAPADLNTSTGLREVERALAPADGGATVYAPTLRLWPGHVPSDRGWSFEAGADVAAPAFQRRLDEAGAATEGRTPGDGTFANETVQFSSTVLRRDGKRRVDVTADGSRYAKMAEMERHVTNRIDLLAVKLSGDLSEGEGSNPLFKVGDGSEAVEHYAVLTKRDALNEAVARAGYGDVLAFENVLCLWNGDEGAYNLVVDAETVVDRVA</sequence>
<keyword evidence="3" id="KW-0489">Methyltransferase</keyword>
<dbReference type="Pfam" id="PF26486">
    <property type="entry name" value="DUF8157"/>
    <property type="match status" value="1"/>
</dbReference>
<dbReference type="Proteomes" id="UP001254813">
    <property type="component" value="Unassembled WGS sequence"/>
</dbReference>
<dbReference type="Gene3D" id="3.40.50.150">
    <property type="entry name" value="Vaccinia Virus protein VP39"/>
    <property type="match status" value="1"/>
</dbReference>
<dbReference type="EMBL" id="JAMQOQ010000001">
    <property type="protein sequence ID" value="MDS0292983.1"/>
    <property type="molecule type" value="Genomic_DNA"/>
</dbReference>
<dbReference type="InterPro" id="IPR058959">
    <property type="entry name" value="DUF8157_C"/>
</dbReference>
<keyword evidence="4" id="KW-1185">Reference proteome</keyword>
<feature type="domain" description="DUF8157" evidence="1">
    <location>
        <begin position="4"/>
        <end position="55"/>
    </location>
</feature>
<dbReference type="RefSeq" id="WP_310926818.1">
    <property type="nucleotide sequence ID" value="NZ_JAMQOQ010000001.1"/>
</dbReference>
<protein>
    <submittedName>
        <fullName evidence="3">Class I SAM-dependent methyltransferase</fullName>
    </submittedName>
</protein>
<name>A0ABU2FWR6_9EURY</name>
<evidence type="ECO:0000259" key="2">
    <source>
        <dbReference type="Pfam" id="PF26487"/>
    </source>
</evidence>
<proteinExistence type="predicted"/>
<dbReference type="InterPro" id="IPR029063">
    <property type="entry name" value="SAM-dependent_MTases_sf"/>
</dbReference>
<evidence type="ECO:0000259" key="1">
    <source>
        <dbReference type="Pfam" id="PF26486"/>
    </source>
</evidence>